<evidence type="ECO:0000313" key="3">
    <source>
        <dbReference type="Proteomes" id="UP000184314"/>
    </source>
</evidence>
<keyword evidence="1" id="KW-1133">Transmembrane helix</keyword>
<gene>
    <name evidence="2" type="ORF">SAMN04488007_0768</name>
</gene>
<dbReference type="InterPro" id="IPR005625">
    <property type="entry name" value="PepSY-ass_TM"/>
</dbReference>
<protein>
    <submittedName>
        <fullName evidence="2">PepSY-associated TM region</fullName>
    </submittedName>
</protein>
<keyword evidence="3" id="KW-1185">Reference proteome</keyword>
<evidence type="ECO:0000313" key="2">
    <source>
        <dbReference type="EMBL" id="SHJ57690.1"/>
    </source>
</evidence>
<dbReference type="AlphaFoldDB" id="A0A1M6KFM2"/>
<dbReference type="EMBL" id="FQZX01000001">
    <property type="protein sequence ID" value="SHJ57690.1"/>
    <property type="molecule type" value="Genomic_DNA"/>
</dbReference>
<feature type="transmembrane region" description="Helical" evidence="1">
    <location>
        <begin position="31"/>
        <end position="52"/>
    </location>
</feature>
<evidence type="ECO:0000256" key="1">
    <source>
        <dbReference type="SAM" id="Phobius"/>
    </source>
</evidence>
<feature type="transmembrane region" description="Helical" evidence="1">
    <location>
        <begin position="166"/>
        <end position="188"/>
    </location>
</feature>
<proteinExistence type="predicted"/>
<dbReference type="Pfam" id="PF03929">
    <property type="entry name" value="PepSY_TM"/>
    <property type="match status" value="1"/>
</dbReference>
<accession>A0A1M6KFM2</accession>
<keyword evidence="1" id="KW-0812">Transmembrane</keyword>
<dbReference type="Proteomes" id="UP000184314">
    <property type="component" value="Unassembled WGS sequence"/>
</dbReference>
<dbReference type="STRING" id="228958.SAMN04488007_0768"/>
<keyword evidence="1" id="KW-0472">Membrane</keyword>
<sequence length="200" mass="23125">MPVHQPKIMRKDTKRQKQAKWLRLFRKAHRATGAALFIFFFFISITGLLLGWKKHSGGVILSKSYEGTSTELKHWLPIDSLHILANSYLLESVSPELSTKIDRIDIRKEKGMVKFVYADHLWGLQLDGATGKLLHVDRRYSDLIEQLHDGSILDDYLGTSNNQIKVFYTTVMGLALLLFTITGFWLWYGPKRMRKNKTTE</sequence>
<name>A0A1M6KFM2_9FLAO</name>
<organism evidence="2 3">
    <name type="scientific">Maribacter aquivivus</name>
    <dbReference type="NCBI Taxonomy" id="228958"/>
    <lineage>
        <taxon>Bacteria</taxon>
        <taxon>Pseudomonadati</taxon>
        <taxon>Bacteroidota</taxon>
        <taxon>Flavobacteriia</taxon>
        <taxon>Flavobacteriales</taxon>
        <taxon>Flavobacteriaceae</taxon>
        <taxon>Maribacter</taxon>
    </lineage>
</organism>
<reference evidence="3" key="1">
    <citation type="submission" date="2016-11" db="EMBL/GenBank/DDBJ databases">
        <authorList>
            <person name="Varghese N."/>
            <person name="Submissions S."/>
        </authorList>
    </citation>
    <scope>NUCLEOTIDE SEQUENCE [LARGE SCALE GENOMIC DNA]</scope>
    <source>
        <strain evidence="3">DSM 16478</strain>
    </source>
</reference>